<evidence type="ECO:0000259" key="7">
    <source>
        <dbReference type="PROSITE" id="PS51781"/>
    </source>
</evidence>
<dbReference type="EMBL" id="BHGK01000001">
    <property type="protein sequence ID" value="GCA66978.1"/>
    <property type="molecule type" value="Genomic_DNA"/>
</dbReference>
<dbReference type="PROSITE" id="PS51935">
    <property type="entry name" value="NLPC_P60"/>
    <property type="match status" value="1"/>
</dbReference>
<feature type="domain" description="NlpC/P60" evidence="8">
    <location>
        <begin position="250"/>
        <end position="363"/>
    </location>
</feature>
<keyword evidence="5" id="KW-0175">Coiled coil</keyword>
<keyword evidence="3" id="KW-0378">Hydrolase</keyword>
<dbReference type="InterPro" id="IPR000064">
    <property type="entry name" value="NLP_P60_dom"/>
</dbReference>
<keyword evidence="2" id="KW-0645">Protease</keyword>
<dbReference type="PROSITE" id="PS51781">
    <property type="entry name" value="SH3B"/>
    <property type="match status" value="1"/>
</dbReference>
<proteinExistence type="inferred from homology"/>
<keyword evidence="4" id="KW-0788">Thiol protease</keyword>
<reference evidence="10" key="1">
    <citation type="submission" date="2018-09" db="EMBL/GenBank/DDBJ databases">
        <title>Draft Genome Sequence of Mediterraneibacter sp. KCTC 15684.</title>
        <authorList>
            <person name="Kim J.S."/>
            <person name="Han K.I."/>
            <person name="Suh M.K."/>
            <person name="Lee K.C."/>
            <person name="Eom M.K."/>
            <person name="Lee J.H."/>
            <person name="Park S.H."/>
            <person name="Kang S.W."/>
            <person name="Park J.E."/>
            <person name="Oh B.S."/>
            <person name="Yu S.Y."/>
            <person name="Choi S.H."/>
            <person name="Lee D.H."/>
            <person name="Yoon H."/>
            <person name="Kim B."/>
            <person name="Yang S.J."/>
            <person name="Lee J.S."/>
        </authorList>
    </citation>
    <scope>NUCLEOTIDE SEQUENCE [LARGE SCALE GENOMIC DNA]</scope>
    <source>
        <strain evidence="10">KCTC 15684</strain>
    </source>
</reference>
<feature type="chain" id="PRO_5017370910" description="Hydrolase" evidence="6">
    <location>
        <begin position="31"/>
        <end position="363"/>
    </location>
</feature>
<dbReference type="SMART" id="SM00287">
    <property type="entry name" value="SH3b"/>
    <property type="match status" value="2"/>
</dbReference>
<evidence type="ECO:0000313" key="10">
    <source>
        <dbReference type="Proteomes" id="UP000265643"/>
    </source>
</evidence>
<dbReference type="PANTHER" id="PTHR47053">
    <property type="entry name" value="MUREIN DD-ENDOPEPTIDASE MEPH-RELATED"/>
    <property type="match status" value="1"/>
</dbReference>
<dbReference type="Gene3D" id="2.30.30.40">
    <property type="entry name" value="SH3 Domains"/>
    <property type="match status" value="2"/>
</dbReference>
<dbReference type="InterPro" id="IPR003646">
    <property type="entry name" value="SH3-like_bac-type"/>
</dbReference>
<accession>A0A391P7S7</accession>
<evidence type="ECO:0000313" key="9">
    <source>
        <dbReference type="EMBL" id="GCA66978.1"/>
    </source>
</evidence>
<evidence type="ECO:0000256" key="5">
    <source>
        <dbReference type="SAM" id="Coils"/>
    </source>
</evidence>
<dbReference type="SUPFAM" id="SSF54001">
    <property type="entry name" value="Cysteine proteinases"/>
    <property type="match status" value="1"/>
</dbReference>
<evidence type="ECO:0000256" key="1">
    <source>
        <dbReference type="ARBA" id="ARBA00007074"/>
    </source>
</evidence>
<dbReference type="InterPro" id="IPR038765">
    <property type="entry name" value="Papain-like_cys_pep_sf"/>
</dbReference>
<comment type="caution">
    <text evidence="9">The sequence shown here is derived from an EMBL/GenBank/DDBJ whole genome shotgun (WGS) entry which is preliminary data.</text>
</comment>
<dbReference type="RefSeq" id="WP_117888716.1">
    <property type="nucleotide sequence ID" value="NZ_BHGK01000001.1"/>
</dbReference>
<comment type="similarity">
    <text evidence="1">Belongs to the peptidase C40 family.</text>
</comment>
<dbReference type="PANTHER" id="PTHR47053:SF1">
    <property type="entry name" value="MUREIN DD-ENDOPEPTIDASE MEPH-RELATED"/>
    <property type="match status" value="1"/>
</dbReference>
<dbReference type="Proteomes" id="UP000265643">
    <property type="component" value="Unassembled WGS sequence"/>
</dbReference>
<sequence>MKTATVTKRMIISALAGTIMIPGSAITAQAKENDTLPIAGIESVLAECYQSDWQHPIELYLVPTEQEEYSNMVFANVEDFLYVRKEPDEDSEWLGKLYKDGAATAVGTEGDYTLIRSGSVEGYVLTDQLYTGGAAKEYALQAAQKQATVTAYVLNVRSGQGTEYEILTQITKDQTYQVTGEAVDGWYPIRAGETDGWVSGEYVTVTDSFTYAESREEEQARIAAEEAQKAAEEAAAQAEAQRALEAAQVRSSGQAVIDYACQFIGNPYVWGGTSLTNGADCSGFVQAVYQNFGISLPRTSAEMRSAGYEVSYENAMPGDIMCYDGHVGLYMGDGTIVNAIDEAHGIGISNATYTNIITIRRMF</sequence>
<evidence type="ECO:0000256" key="2">
    <source>
        <dbReference type="ARBA" id="ARBA00022670"/>
    </source>
</evidence>
<dbReference type="InterPro" id="IPR051202">
    <property type="entry name" value="Peptidase_C40"/>
</dbReference>
<feature type="coiled-coil region" evidence="5">
    <location>
        <begin position="213"/>
        <end position="244"/>
    </location>
</feature>
<dbReference type="GO" id="GO:0008234">
    <property type="term" value="F:cysteine-type peptidase activity"/>
    <property type="evidence" value="ECO:0007669"/>
    <property type="project" value="UniProtKB-KW"/>
</dbReference>
<protein>
    <recommendedName>
        <fullName evidence="11">Hydrolase</fullName>
    </recommendedName>
</protein>
<dbReference type="Pfam" id="PF08239">
    <property type="entry name" value="SH3_3"/>
    <property type="match status" value="1"/>
</dbReference>
<feature type="domain" description="SH3b" evidence="7">
    <location>
        <begin position="144"/>
        <end position="207"/>
    </location>
</feature>
<evidence type="ECO:0000256" key="3">
    <source>
        <dbReference type="ARBA" id="ARBA00022801"/>
    </source>
</evidence>
<feature type="signal peptide" evidence="6">
    <location>
        <begin position="1"/>
        <end position="30"/>
    </location>
</feature>
<evidence type="ECO:0000259" key="8">
    <source>
        <dbReference type="PROSITE" id="PS51935"/>
    </source>
</evidence>
<keyword evidence="10" id="KW-1185">Reference proteome</keyword>
<dbReference type="GO" id="GO:0006508">
    <property type="term" value="P:proteolysis"/>
    <property type="evidence" value="ECO:0007669"/>
    <property type="project" value="UniProtKB-KW"/>
</dbReference>
<evidence type="ECO:0000256" key="6">
    <source>
        <dbReference type="SAM" id="SignalP"/>
    </source>
</evidence>
<evidence type="ECO:0000256" key="4">
    <source>
        <dbReference type="ARBA" id="ARBA00022807"/>
    </source>
</evidence>
<organism evidence="9 10">
    <name type="scientific">Mediterraneibacter butyricigenes</name>
    <dbReference type="NCBI Taxonomy" id="2316025"/>
    <lineage>
        <taxon>Bacteria</taxon>
        <taxon>Bacillati</taxon>
        <taxon>Bacillota</taxon>
        <taxon>Clostridia</taxon>
        <taxon>Lachnospirales</taxon>
        <taxon>Lachnospiraceae</taxon>
        <taxon>Mediterraneibacter</taxon>
    </lineage>
</organism>
<dbReference type="Gene3D" id="3.90.1720.10">
    <property type="entry name" value="endopeptidase domain like (from Nostoc punctiforme)"/>
    <property type="match status" value="1"/>
</dbReference>
<dbReference type="AlphaFoldDB" id="A0A391P7S7"/>
<name>A0A391P7S7_9FIRM</name>
<dbReference type="Pfam" id="PF00877">
    <property type="entry name" value="NLPC_P60"/>
    <property type="match status" value="1"/>
</dbReference>
<keyword evidence="6" id="KW-0732">Signal</keyword>
<gene>
    <name evidence="9" type="ORF">KGMB01110_14140</name>
</gene>
<evidence type="ECO:0008006" key="11">
    <source>
        <dbReference type="Google" id="ProtNLM"/>
    </source>
</evidence>